<dbReference type="AlphaFoldDB" id="A0A0F9WM77"/>
<protein>
    <submittedName>
        <fullName evidence="1">Uncharacterized protein</fullName>
    </submittedName>
</protein>
<reference evidence="1" key="1">
    <citation type="journal article" date="2015" name="Nature">
        <title>Complex archaea that bridge the gap between prokaryotes and eukaryotes.</title>
        <authorList>
            <person name="Spang A."/>
            <person name="Saw J.H."/>
            <person name="Jorgensen S.L."/>
            <person name="Zaremba-Niedzwiedzka K."/>
            <person name="Martijn J."/>
            <person name="Lind A.E."/>
            <person name="van Eijk R."/>
            <person name="Schleper C."/>
            <person name="Guy L."/>
            <person name="Ettema T.J."/>
        </authorList>
    </citation>
    <scope>NUCLEOTIDE SEQUENCE</scope>
</reference>
<dbReference type="EMBL" id="LAZR01000243">
    <property type="protein sequence ID" value="KKN79703.1"/>
    <property type="molecule type" value="Genomic_DNA"/>
</dbReference>
<gene>
    <name evidence="1" type="ORF">LCGC14_0337250</name>
</gene>
<evidence type="ECO:0000313" key="1">
    <source>
        <dbReference type="EMBL" id="KKN79703.1"/>
    </source>
</evidence>
<accession>A0A0F9WM77</accession>
<proteinExistence type="predicted"/>
<comment type="caution">
    <text evidence="1">The sequence shown here is derived from an EMBL/GenBank/DDBJ whole genome shotgun (WGS) entry which is preliminary data.</text>
</comment>
<organism evidence="1">
    <name type="scientific">marine sediment metagenome</name>
    <dbReference type="NCBI Taxonomy" id="412755"/>
    <lineage>
        <taxon>unclassified sequences</taxon>
        <taxon>metagenomes</taxon>
        <taxon>ecological metagenomes</taxon>
    </lineage>
</organism>
<name>A0A0F9WM77_9ZZZZ</name>
<sequence length="50" mass="5747">MKTQEIIDEIDLATSPHEMSKEEAIDFMRDIVSDIESKIECLEMESEDDG</sequence>